<dbReference type="SUPFAM" id="SSF54427">
    <property type="entry name" value="NTF2-like"/>
    <property type="match status" value="1"/>
</dbReference>
<dbReference type="Proteomes" id="UP000068243">
    <property type="component" value="Unassembled WGS sequence"/>
</dbReference>
<name>A0A100IF77_ASPNG</name>
<proteinExistence type="predicted"/>
<evidence type="ECO:0000313" key="1">
    <source>
        <dbReference type="EMBL" id="GAQ40137.1"/>
    </source>
</evidence>
<comment type="caution">
    <text evidence="1">The sequence shown here is derived from an EMBL/GenBank/DDBJ whole genome shotgun (WGS) entry which is preliminary data.</text>
</comment>
<protein>
    <recommendedName>
        <fullName evidence="3">SnoaL-like domain-containing protein</fullName>
    </recommendedName>
</protein>
<dbReference type="Gene3D" id="3.10.450.50">
    <property type="match status" value="1"/>
</dbReference>
<dbReference type="AlphaFoldDB" id="A0A100IF77"/>
<dbReference type="OMA" id="GEFVEHW"/>
<sequence length="155" mass="17756">MVDLEAEVELRYAALADQPPHTATQVAIIKKCLKLFLATFVYFDYDTTRSLLRGEYKQHNPEVGDGPESIIEFSQLANKKIQDLTGHTAERPDIRFKRILIDGDYVVLQSHVVRWKGDLGLNVFDMLRYKDGEFVEHWDSISQVPGQSKNDNGIF</sequence>
<gene>
    <name evidence="1" type="ORF">ABL_03453</name>
</gene>
<dbReference type="OrthoDB" id="2820488at2759"/>
<dbReference type="InterPro" id="IPR032710">
    <property type="entry name" value="NTF2-like_dom_sf"/>
</dbReference>
<evidence type="ECO:0008006" key="3">
    <source>
        <dbReference type="Google" id="ProtNLM"/>
    </source>
</evidence>
<organism evidence="1 2">
    <name type="scientific">Aspergillus niger</name>
    <dbReference type="NCBI Taxonomy" id="5061"/>
    <lineage>
        <taxon>Eukaryota</taxon>
        <taxon>Fungi</taxon>
        <taxon>Dikarya</taxon>
        <taxon>Ascomycota</taxon>
        <taxon>Pezizomycotina</taxon>
        <taxon>Eurotiomycetes</taxon>
        <taxon>Eurotiomycetidae</taxon>
        <taxon>Eurotiales</taxon>
        <taxon>Aspergillaceae</taxon>
        <taxon>Aspergillus</taxon>
        <taxon>Aspergillus subgen. Circumdati</taxon>
    </lineage>
</organism>
<dbReference type="EMBL" id="BCMY01000005">
    <property type="protein sequence ID" value="GAQ40137.1"/>
    <property type="molecule type" value="Genomic_DNA"/>
</dbReference>
<reference evidence="2" key="1">
    <citation type="journal article" date="2016" name="Genome Announc.">
        <title>Draft genome sequence of Aspergillus niger strain An76.</title>
        <authorList>
            <person name="Gong W."/>
            <person name="Cheng Z."/>
            <person name="Zhang H."/>
            <person name="Liu L."/>
            <person name="Gao P."/>
            <person name="Wang L."/>
        </authorList>
    </citation>
    <scope>NUCLEOTIDE SEQUENCE [LARGE SCALE GENOMIC DNA]</scope>
    <source>
        <strain evidence="2">An76</strain>
    </source>
</reference>
<evidence type="ECO:0000313" key="2">
    <source>
        <dbReference type="Proteomes" id="UP000068243"/>
    </source>
</evidence>
<accession>A0A100IF77</accession>